<organism evidence="1 2">
    <name type="scientific">Eisenbergiella massiliensis</name>
    <dbReference type="NCBI Taxonomy" id="1720294"/>
    <lineage>
        <taxon>Bacteria</taxon>
        <taxon>Bacillati</taxon>
        <taxon>Bacillota</taxon>
        <taxon>Clostridia</taxon>
        <taxon>Lachnospirales</taxon>
        <taxon>Lachnospiraceae</taxon>
        <taxon>Eisenbergiella</taxon>
    </lineage>
</organism>
<dbReference type="Proteomes" id="UP000260812">
    <property type="component" value="Unassembled WGS sequence"/>
</dbReference>
<dbReference type="Gene3D" id="3.40.50.1000">
    <property type="entry name" value="HAD superfamily/HAD-like"/>
    <property type="match status" value="1"/>
</dbReference>
<dbReference type="Pfam" id="PF08282">
    <property type="entry name" value="Hydrolase_3"/>
    <property type="match status" value="1"/>
</dbReference>
<dbReference type="InterPro" id="IPR023214">
    <property type="entry name" value="HAD_sf"/>
</dbReference>
<gene>
    <name evidence="1" type="ORF">DXC51_04060</name>
</gene>
<proteinExistence type="predicted"/>
<dbReference type="Gene3D" id="3.30.1240.10">
    <property type="match status" value="1"/>
</dbReference>
<reference evidence="1" key="1">
    <citation type="submission" date="2018-08" db="EMBL/GenBank/DDBJ databases">
        <title>A genome reference for cultivated species of the human gut microbiota.</title>
        <authorList>
            <person name="Zou Y."/>
            <person name="Xue W."/>
            <person name="Luo G."/>
        </authorList>
    </citation>
    <scope>NUCLEOTIDE SEQUENCE [LARGE SCALE GENOMIC DNA]</scope>
    <source>
        <strain evidence="1">TF05-5AC</strain>
    </source>
</reference>
<dbReference type="InterPro" id="IPR006379">
    <property type="entry name" value="HAD-SF_hydro_IIB"/>
</dbReference>
<name>A0A3E3IB73_9FIRM</name>
<dbReference type="GO" id="GO:0000287">
    <property type="term" value="F:magnesium ion binding"/>
    <property type="evidence" value="ECO:0007669"/>
    <property type="project" value="TreeGrafter"/>
</dbReference>
<dbReference type="SFLD" id="SFLDS00003">
    <property type="entry name" value="Haloacid_Dehalogenase"/>
    <property type="match status" value="1"/>
</dbReference>
<dbReference type="PANTHER" id="PTHR10000">
    <property type="entry name" value="PHOSPHOSERINE PHOSPHATASE"/>
    <property type="match status" value="1"/>
</dbReference>
<dbReference type="RefSeq" id="WP_117543794.1">
    <property type="nucleotide sequence ID" value="NZ_JBKUNB010000011.1"/>
</dbReference>
<comment type="caution">
    <text evidence="1">The sequence shown here is derived from an EMBL/GenBank/DDBJ whole genome shotgun (WGS) entry which is preliminary data.</text>
</comment>
<dbReference type="InterPro" id="IPR000150">
    <property type="entry name" value="Cof"/>
</dbReference>
<dbReference type="EMBL" id="QVLV01000002">
    <property type="protein sequence ID" value="RGE64251.1"/>
    <property type="molecule type" value="Genomic_DNA"/>
</dbReference>
<dbReference type="GO" id="GO:0016791">
    <property type="term" value="F:phosphatase activity"/>
    <property type="evidence" value="ECO:0007669"/>
    <property type="project" value="TreeGrafter"/>
</dbReference>
<dbReference type="NCBIfam" id="TIGR00099">
    <property type="entry name" value="Cof-subfamily"/>
    <property type="match status" value="1"/>
</dbReference>
<dbReference type="AlphaFoldDB" id="A0A3E3IB73"/>
<keyword evidence="1" id="KW-0378">Hydrolase</keyword>
<dbReference type="PANTHER" id="PTHR10000:SF8">
    <property type="entry name" value="HAD SUPERFAMILY HYDROLASE-LIKE, TYPE 3"/>
    <property type="match status" value="1"/>
</dbReference>
<protein>
    <submittedName>
        <fullName evidence="1">HAD family hydrolase</fullName>
    </submittedName>
</protein>
<evidence type="ECO:0000313" key="2">
    <source>
        <dbReference type="Proteomes" id="UP000260812"/>
    </source>
</evidence>
<dbReference type="GeneID" id="97986082"/>
<dbReference type="NCBIfam" id="TIGR01484">
    <property type="entry name" value="HAD-SF-IIB"/>
    <property type="match status" value="1"/>
</dbReference>
<sequence length="259" mass="28880">MKNIKMIVTDLDGTYLRTDKTISEYSRKIITECRNKGLLFIIATARPIRAVKDFLSESDYDGAIFHNGAVVKLGDEPFSGFGIPNPGKIISILQDAHPGLHVSVEMQDRLYVNFDPGNIWEGIEYTLTDFTDLPFGEADKLLLEAASVEDMKRYEPLLPQDLYIQLSENTVAMIMNKKAEKMRAVKEIAAHYQIDPEEIVAFGDDYNDMEMLQGCGIGVAMENAIDDVKRLADEVCADNDADGVAGWLEQHILNAAKEA</sequence>
<accession>A0A3E3IB73</accession>
<dbReference type="SFLD" id="SFLDG01140">
    <property type="entry name" value="C2.B:_Phosphomannomutase_and_P"/>
    <property type="match status" value="1"/>
</dbReference>
<dbReference type="GO" id="GO:0005829">
    <property type="term" value="C:cytosol"/>
    <property type="evidence" value="ECO:0007669"/>
    <property type="project" value="TreeGrafter"/>
</dbReference>
<keyword evidence="2" id="KW-1185">Reference proteome</keyword>
<dbReference type="InterPro" id="IPR036412">
    <property type="entry name" value="HAD-like_sf"/>
</dbReference>
<evidence type="ECO:0000313" key="1">
    <source>
        <dbReference type="EMBL" id="RGE64251.1"/>
    </source>
</evidence>
<dbReference type="SUPFAM" id="SSF56784">
    <property type="entry name" value="HAD-like"/>
    <property type="match status" value="1"/>
</dbReference>